<feature type="compositionally biased region" description="Low complexity" evidence="1">
    <location>
        <begin position="75"/>
        <end position="89"/>
    </location>
</feature>
<keyword evidence="2" id="KW-1133">Transmembrane helix</keyword>
<evidence type="ECO:0000256" key="1">
    <source>
        <dbReference type="SAM" id="MobiDB-lite"/>
    </source>
</evidence>
<reference evidence="4" key="1">
    <citation type="submission" date="2016-10" db="EMBL/GenBank/DDBJ databases">
        <authorList>
            <person name="Varghese N."/>
            <person name="Submissions S."/>
        </authorList>
    </citation>
    <scope>NUCLEOTIDE SEQUENCE [LARGE SCALE GENOMIC DNA]</scope>
    <source>
        <strain evidence="4">DSM 45245</strain>
    </source>
</reference>
<feature type="region of interest" description="Disordered" evidence="1">
    <location>
        <begin position="1"/>
        <end position="122"/>
    </location>
</feature>
<feature type="transmembrane region" description="Helical" evidence="2">
    <location>
        <begin position="255"/>
        <end position="285"/>
    </location>
</feature>
<sequence>MGEATAGGVRTEHRDADQVTEVFRRPDLPAGATPQPPTAGAEPAAADAARHRPEPLPDPEPGGRPEPVRLTWMTAPAADPRAAAPVDPVFDIDLPLDVEPEPEPEPAPPVAARPPASPHDVGLSHDAAAISAEPAPRDVTDADDASAPSWNRPSGVSPITRAERRAAEAAATARATGVEQSGTVLGQAVWALTRVAFGVAFLWTFLDRLLGFGAPTPAAASWRAGAPPISGVLGAVDGPFGEAFGRLAGHAWVDWAFMVALAAVGLGLLLGVGMTVAATAGTALLVLSWLAALPIEGNPFLDGRLLGALVIICLAVSGAGLRFSLAPWWRRTAAVRKLPVLR</sequence>
<dbReference type="OrthoDB" id="3253635at2"/>
<dbReference type="EMBL" id="FNPH01000001">
    <property type="protein sequence ID" value="SDY13635.1"/>
    <property type="molecule type" value="Genomic_DNA"/>
</dbReference>
<dbReference type="AlphaFoldDB" id="A0A1H3HEI6"/>
<feature type="compositionally biased region" description="Acidic residues" evidence="1">
    <location>
        <begin position="94"/>
        <end position="104"/>
    </location>
</feature>
<evidence type="ECO:0008006" key="5">
    <source>
        <dbReference type="Google" id="ProtNLM"/>
    </source>
</evidence>
<feature type="compositionally biased region" description="Basic and acidic residues" evidence="1">
    <location>
        <begin position="48"/>
        <end position="67"/>
    </location>
</feature>
<feature type="compositionally biased region" description="Pro residues" evidence="1">
    <location>
        <begin position="105"/>
        <end position="117"/>
    </location>
</feature>
<evidence type="ECO:0000256" key="2">
    <source>
        <dbReference type="SAM" id="Phobius"/>
    </source>
</evidence>
<feature type="compositionally biased region" description="Basic and acidic residues" evidence="1">
    <location>
        <begin position="10"/>
        <end position="27"/>
    </location>
</feature>
<evidence type="ECO:0000313" key="4">
    <source>
        <dbReference type="Proteomes" id="UP000242415"/>
    </source>
</evidence>
<evidence type="ECO:0000313" key="3">
    <source>
        <dbReference type="EMBL" id="SDY13635.1"/>
    </source>
</evidence>
<dbReference type="RefSeq" id="WP_091551428.1">
    <property type="nucleotide sequence ID" value="NZ_FNPH01000001.1"/>
</dbReference>
<protein>
    <recommendedName>
        <fullName evidence="5">Thiosulfate dehydrogenase [quinone] large subunit</fullName>
    </recommendedName>
</protein>
<name>A0A1H3HEI6_9ACTN</name>
<keyword evidence="4" id="KW-1185">Reference proteome</keyword>
<feature type="transmembrane region" description="Helical" evidence="2">
    <location>
        <begin position="188"/>
        <end position="206"/>
    </location>
</feature>
<keyword evidence="2" id="KW-0472">Membrane</keyword>
<proteinExistence type="predicted"/>
<dbReference type="Proteomes" id="UP000242415">
    <property type="component" value="Unassembled WGS sequence"/>
</dbReference>
<accession>A0A1H3HEI6</accession>
<feature type="compositionally biased region" description="Low complexity" evidence="1">
    <location>
        <begin position="29"/>
        <end position="47"/>
    </location>
</feature>
<dbReference type="STRING" id="405436.SAMN05444365_101792"/>
<keyword evidence="2" id="KW-0812">Transmembrane</keyword>
<feature type="region of interest" description="Disordered" evidence="1">
    <location>
        <begin position="134"/>
        <end position="168"/>
    </location>
</feature>
<gene>
    <name evidence="3" type="ORF">SAMN05444365_101792</name>
</gene>
<organism evidence="3 4">
    <name type="scientific">Micromonospora pattaloongensis</name>
    <dbReference type="NCBI Taxonomy" id="405436"/>
    <lineage>
        <taxon>Bacteria</taxon>
        <taxon>Bacillati</taxon>
        <taxon>Actinomycetota</taxon>
        <taxon>Actinomycetes</taxon>
        <taxon>Micromonosporales</taxon>
        <taxon>Micromonosporaceae</taxon>
        <taxon>Micromonospora</taxon>
    </lineage>
</organism>
<feature type="transmembrane region" description="Helical" evidence="2">
    <location>
        <begin position="305"/>
        <end position="329"/>
    </location>
</feature>